<reference evidence="1" key="2">
    <citation type="journal article" date="2022" name="New Phytol.">
        <title>Evolutionary transition to the ectomycorrhizal habit in the genomes of a hyperdiverse lineage of mushroom-forming fungi.</title>
        <authorList>
            <person name="Looney B."/>
            <person name="Miyauchi S."/>
            <person name="Morin E."/>
            <person name="Drula E."/>
            <person name="Courty P.E."/>
            <person name="Kohler A."/>
            <person name="Kuo A."/>
            <person name="LaButti K."/>
            <person name="Pangilinan J."/>
            <person name="Lipzen A."/>
            <person name="Riley R."/>
            <person name="Andreopoulos W."/>
            <person name="He G."/>
            <person name="Johnson J."/>
            <person name="Nolan M."/>
            <person name="Tritt A."/>
            <person name="Barry K.W."/>
            <person name="Grigoriev I.V."/>
            <person name="Nagy L.G."/>
            <person name="Hibbett D."/>
            <person name="Henrissat B."/>
            <person name="Matheny P.B."/>
            <person name="Labbe J."/>
            <person name="Martin F.M."/>
        </authorList>
    </citation>
    <scope>NUCLEOTIDE SEQUENCE</scope>
    <source>
        <strain evidence="1">HHB10654</strain>
    </source>
</reference>
<dbReference type="EMBL" id="MU277187">
    <property type="protein sequence ID" value="KAI0068915.1"/>
    <property type="molecule type" value="Genomic_DNA"/>
</dbReference>
<keyword evidence="2" id="KW-1185">Reference proteome</keyword>
<evidence type="ECO:0000313" key="2">
    <source>
        <dbReference type="Proteomes" id="UP000814140"/>
    </source>
</evidence>
<gene>
    <name evidence="1" type="ORF">BV25DRAFT_1910649</name>
</gene>
<evidence type="ECO:0000313" key="1">
    <source>
        <dbReference type="EMBL" id="KAI0068915.1"/>
    </source>
</evidence>
<accession>A0ACB8TKJ0</accession>
<organism evidence="1 2">
    <name type="scientific">Artomyces pyxidatus</name>
    <dbReference type="NCBI Taxonomy" id="48021"/>
    <lineage>
        <taxon>Eukaryota</taxon>
        <taxon>Fungi</taxon>
        <taxon>Dikarya</taxon>
        <taxon>Basidiomycota</taxon>
        <taxon>Agaricomycotina</taxon>
        <taxon>Agaricomycetes</taxon>
        <taxon>Russulales</taxon>
        <taxon>Auriscalpiaceae</taxon>
        <taxon>Artomyces</taxon>
    </lineage>
</organism>
<proteinExistence type="predicted"/>
<name>A0ACB8TKJ0_9AGAM</name>
<comment type="caution">
    <text evidence="1">The sequence shown here is derived from an EMBL/GenBank/DDBJ whole genome shotgun (WGS) entry which is preliminary data.</text>
</comment>
<sequence length="1063" mass="114968">MTVSLSRSQTPLSASTTLTPTSPVIPGATDNSKHLPQRRFVVASELIELVSSRPSTSSAVFVYDLAEQAGFGSLTKAWSQSGDETASVTSLQTRAGAGLSLVGRLSQSTSKDAASGSILTAYTSPTGLAGMIPSLVHLPAPSVTSRLVIQVPTVTPVGDRFNLSPSLASLNPALSVLPDSFTVLLSATPQESVDLAVAAYRLPTHVIHLFDHHSSAREFGALTLPPLPSKGDVGQDVSSVLEEAGYSYFEYSGDDSAHTVLVLLNGPLALAAKSLAAQTSGLGILIVRVLRPWDEATFKAALPSFAERIHVLDDLAPGAHHGILQMDALSSLLDPTGAGPTVQTHGLSALRLQELLGKPSSLVQFISDLLLIPVELPPPFSAKESKLLVFSTPGTPLSAVPGRIEQTFATSSSITSRHLTEYDVFSRPGGIAADRILLTPKSSSSAFVPLPVVLPISSHSEGVSTFLAVLDQSLLKSHTVLSHAKNGSIVLVATSWSVAELLSNLHMDTIALLKKRNLRLCTIDAKAAALQFAPTDSHFHNHLQAVLVHLAFLRLYLGPRASQSTVSKVAEGTYSGSFKGVQLAALIERVWSDLVEVDLSFASLESDETHQVEWKDFEFNAIAVSTVDGDTIVNGARLGSWHDAAKHLLFPSAFTPEGAVSKDEQYPQLPDLRPEVPDRTFLVTCTVNRRLTPKEYDRNVFHLEFDTKGTGLKYTIGEALGVHGWNDEEEVLGFCRWYGVDPSRLITIPLPGDVDKAHTRTAFQALQQQIDIYGKPPKSFYTDLAEYASNPTDKFALQFVGSPEGASTFKKLSEKDTVSFADVLQRYPSARPGIEVLCEMVGDIKPRHYSIASAQSVVGDRVDLLVVTVDWLTPSGTPRYGQCTRYLAGLKVGQKVTVSIKPSVMKLPADNMQPLIMAGLGTGAAPFRAFLQHRAMLATQNVPVGPVYYYFGSRHQASEYLYGEEVQAFIEDSVITKAGLAFSRDGPKKVYIQHKMLEDVEDLVRMLYQEKGVFYLCGPTWPVPDVYETLINAFVTHQGLEVTVAADFLEGLKEEERYVLEVY</sequence>
<dbReference type="Proteomes" id="UP000814140">
    <property type="component" value="Unassembled WGS sequence"/>
</dbReference>
<reference evidence="1" key="1">
    <citation type="submission" date="2021-03" db="EMBL/GenBank/DDBJ databases">
        <authorList>
            <consortium name="DOE Joint Genome Institute"/>
            <person name="Ahrendt S."/>
            <person name="Looney B.P."/>
            <person name="Miyauchi S."/>
            <person name="Morin E."/>
            <person name="Drula E."/>
            <person name="Courty P.E."/>
            <person name="Chicoki N."/>
            <person name="Fauchery L."/>
            <person name="Kohler A."/>
            <person name="Kuo A."/>
            <person name="Labutti K."/>
            <person name="Pangilinan J."/>
            <person name="Lipzen A."/>
            <person name="Riley R."/>
            <person name="Andreopoulos W."/>
            <person name="He G."/>
            <person name="Johnson J."/>
            <person name="Barry K.W."/>
            <person name="Grigoriev I.V."/>
            <person name="Nagy L."/>
            <person name="Hibbett D."/>
            <person name="Henrissat B."/>
            <person name="Matheny P.B."/>
            <person name="Labbe J."/>
            <person name="Martin F."/>
        </authorList>
    </citation>
    <scope>NUCLEOTIDE SEQUENCE</scope>
    <source>
        <strain evidence="1">HHB10654</strain>
    </source>
</reference>
<protein>
    <submittedName>
        <fullName evidence="1">Assimilatory sulfite reductase</fullName>
    </submittedName>
</protein>